<feature type="domain" description="Glutaredoxin" evidence="1">
    <location>
        <begin position="139"/>
        <end position="182"/>
    </location>
</feature>
<dbReference type="CDD" id="cd02066">
    <property type="entry name" value="GRX_family"/>
    <property type="match status" value="1"/>
</dbReference>
<comment type="caution">
    <text evidence="2">The sequence shown here is derived from an EMBL/GenBank/DDBJ whole genome shotgun (WGS) entry which is preliminary data.</text>
</comment>
<dbReference type="EMBL" id="JAHWDP010000002">
    <property type="protein sequence ID" value="MBW2937863.1"/>
    <property type="molecule type" value="Genomic_DNA"/>
</dbReference>
<gene>
    <name evidence="2" type="ORF">KXJ69_07065</name>
</gene>
<evidence type="ECO:0000259" key="1">
    <source>
        <dbReference type="Pfam" id="PF00462"/>
    </source>
</evidence>
<proteinExistence type="predicted"/>
<dbReference type="Pfam" id="PF00462">
    <property type="entry name" value="Glutaredoxin"/>
    <property type="match status" value="1"/>
</dbReference>
<dbReference type="RefSeq" id="WP_219052290.1">
    <property type="nucleotide sequence ID" value="NZ_JAHWDP010000002.1"/>
</dbReference>
<accession>A0A9X1JX86</accession>
<keyword evidence="3" id="KW-1185">Reference proteome</keyword>
<organism evidence="2 3">
    <name type="scientific">Halomarinibacterium sedimenti</name>
    <dbReference type="NCBI Taxonomy" id="2857106"/>
    <lineage>
        <taxon>Bacteria</taxon>
        <taxon>Pseudomonadati</taxon>
        <taxon>Bacteroidota</taxon>
        <taxon>Flavobacteriia</taxon>
        <taxon>Flavobacteriales</taxon>
        <taxon>Flavobacteriaceae</taxon>
        <taxon>Halomarinibacterium</taxon>
    </lineage>
</organism>
<evidence type="ECO:0000313" key="3">
    <source>
        <dbReference type="Proteomes" id="UP001138686"/>
    </source>
</evidence>
<reference evidence="2" key="1">
    <citation type="submission" date="2021-07" db="EMBL/GenBank/DDBJ databases">
        <title>Aureisphaera sp. CAU 1614 isolated from sea sediment.</title>
        <authorList>
            <person name="Kim W."/>
        </authorList>
    </citation>
    <scope>NUCLEOTIDE SEQUENCE</scope>
    <source>
        <strain evidence="2">CAU 1614</strain>
    </source>
</reference>
<dbReference type="InterPro" id="IPR002109">
    <property type="entry name" value="Glutaredoxin"/>
</dbReference>
<evidence type="ECO:0000313" key="2">
    <source>
        <dbReference type="EMBL" id="MBW2937863.1"/>
    </source>
</evidence>
<sequence>MICVTKIGILSSFFGMNRQLILFFTLFMYVLGFSQQDKVVVTEKKNGKRVVLMAENKTADTLNVFIMLTAQGYRRSADRPVVMNIPPHKKVHVMTLIEMEDQESSYTYNLIVNENLDNSLTLEPEEEVVDIENVLKDKVVVFSKTDCKKCDNLSAFLFRDQINHRNFNIDEDPKLYRQFMNFIDKELQETTKIRFPVIWNKTYTIFGYDDLEKTIEEISKNN</sequence>
<protein>
    <submittedName>
        <fullName evidence="2">Glutaredoxin</fullName>
    </submittedName>
</protein>
<dbReference type="Proteomes" id="UP001138686">
    <property type="component" value="Unassembled WGS sequence"/>
</dbReference>
<name>A0A9X1JX86_9FLAO</name>
<dbReference type="AlphaFoldDB" id="A0A9X1JX86"/>